<keyword evidence="8 11" id="KW-0067">ATP-binding</keyword>
<feature type="binding site" evidence="10">
    <location>
        <begin position="261"/>
        <end position="262"/>
    </location>
    <ligand>
        <name>L-glutamate</name>
        <dbReference type="ChEBI" id="CHEBI:29985"/>
    </ligand>
</feature>
<dbReference type="AlphaFoldDB" id="A0A537JDF8"/>
<dbReference type="SMART" id="SM01230">
    <property type="entry name" value="Gln-synt_C"/>
    <property type="match status" value="1"/>
</dbReference>
<dbReference type="InterPro" id="IPR008147">
    <property type="entry name" value="Gln_synt_N"/>
</dbReference>
<keyword evidence="13" id="KW-0597">Phosphoprotein</keyword>
<evidence type="ECO:0000256" key="7">
    <source>
        <dbReference type="ARBA" id="ARBA00022741"/>
    </source>
</evidence>
<feature type="binding site" evidence="12">
    <location>
        <position position="132"/>
    </location>
    <ligand>
        <name>Mg(2+)</name>
        <dbReference type="ChEBI" id="CHEBI:18420"/>
        <label>1</label>
    </ligand>
</feature>
<dbReference type="Proteomes" id="UP000320048">
    <property type="component" value="Unassembled WGS sequence"/>
</dbReference>
<dbReference type="PROSITE" id="PS00181">
    <property type="entry name" value="GLNA_ATP"/>
    <property type="match status" value="1"/>
</dbReference>
<dbReference type="PROSITE" id="PS51986">
    <property type="entry name" value="GS_BETA_GRASP"/>
    <property type="match status" value="1"/>
</dbReference>
<dbReference type="InterPro" id="IPR027303">
    <property type="entry name" value="Gln_synth_gly_rich_site"/>
</dbReference>
<comment type="caution">
    <text evidence="19">The sequence shown here is derived from an EMBL/GenBank/DDBJ whole genome shotgun (WGS) entry which is preliminary data.</text>
</comment>
<dbReference type="GO" id="GO:0016020">
    <property type="term" value="C:membrane"/>
    <property type="evidence" value="ECO:0007669"/>
    <property type="project" value="TreeGrafter"/>
</dbReference>
<keyword evidence="6 16" id="KW-0436">Ligase</keyword>
<comment type="subcellular location">
    <subcellularLocation>
        <location evidence="1">Cytoplasm</location>
    </subcellularLocation>
</comment>
<evidence type="ECO:0000256" key="3">
    <source>
        <dbReference type="ARBA" id="ARBA00012937"/>
    </source>
</evidence>
<evidence type="ECO:0000256" key="8">
    <source>
        <dbReference type="ARBA" id="ARBA00022840"/>
    </source>
</evidence>
<dbReference type="EMBL" id="VBAO01000183">
    <property type="protein sequence ID" value="TMI81116.1"/>
    <property type="molecule type" value="Genomic_DNA"/>
</dbReference>
<evidence type="ECO:0000313" key="19">
    <source>
        <dbReference type="EMBL" id="TMI81116.1"/>
    </source>
</evidence>
<feature type="binding site" evidence="10">
    <location>
        <position position="325"/>
    </location>
    <ligand>
        <name>L-glutamate</name>
        <dbReference type="ChEBI" id="CHEBI:29985"/>
    </ligand>
</feature>
<dbReference type="InterPro" id="IPR004809">
    <property type="entry name" value="Gln_synth_I"/>
</dbReference>
<feature type="binding site" evidence="12">
    <location>
        <position position="217"/>
    </location>
    <ligand>
        <name>Mg(2+)</name>
        <dbReference type="ChEBI" id="CHEBI:18420"/>
        <label>1</label>
    </ligand>
</feature>
<protein>
    <recommendedName>
        <fullName evidence="4 16">Glutamine synthetase</fullName>
        <ecNumber evidence="3 16">6.3.1.2</ecNumber>
    </recommendedName>
</protein>
<evidence type="ECO:0000256" key="2">
    <source>
        <dbReference type="ARBA" id="ARBA00009897"/>
    </source>
</evidence>
<feature type="binding site" evidence="10">
    <location>
        <position position="319"/>
    </location>
    <ligand>
        <name>L-glutamate</name>
        <dbReference type="ChEBI" id="CHEBI:29985"/>
    </ligand>
</feature>
<feature type="modified residue" description="O-AMP-tyrosine" evidence="13">
    <location>
        <position position="403"/>
    </location>
</feature>
<feature type="binding site" evidence="10">
    <location>
        <position position="361"/>
    </location>
    <ligand>
        <name>L-glutamate</name>
        <dbReference type="ChEBI" id="CHEBI:29985"/>
    </ligand>
</feature>
<dbReference type="InterPro" id="IPR036651">
    <property type="entry name" value="Gln_synt_N_sf"/>
</dbReference>
<dbReference type="SUPFAM" id="SSF54368">
    <property type="entry name" value="Glutamine synthetase, N-terminal domain"/>
    <property type="match status" value="1"/>
</dbReference>
<dbReference type="Pfam" id="PF00120">
    <property type="entry name" value="Gln-synt_C"/>
    <property type="match status" value="1"/>
</dbReference>
<evidence type="ECO:0000256" key="4">
    <source>
        <dbReference type="ARBA" id="ARBA00021364"/>
    </source>
</evidence>
<keyword evidence="7 11" id="KW-0547">Nucleotide-binding</keyword>
<comment type="similarity">
    <text evidence="2 14 15">Belongs to the glutamine synthetase family.</text>
</comment>
<dbReference type="NCBIfam" id="TIGR00653">
    <property type="entry name" value="GlnA"/>
    <property type="match status" value="1"/>
</dbReference>
<comment type="cofactor">
    <cofactor evidence="12">
        <name>Mg(2+)</name>
        <dbReference type="ChEBI" id="CHEBI:18420"/>
    </cofactor>
    <text evidence="12">Binds 2 Mg(2+) ions per subunit.</text>
</comment>
<dbReference type="GO" id="GO:0046872">
    <property type="term" value="F:metal ion binding"/>
    <property type="evidence" value="ECO:0007669"/>
    <property type="project" value="UniProtKB-KW"/>
</dbReference>
<keyword evidence="12" id="KW-0460">Magnesium</keyword>
<dbReference type="EC" id="6.3.1.2" evidence="3 16"/>
<dbReference type="Gene3D" id="3.30.590.10">
    <property type="entry name" value="Glutamine synthetase/guanido kinase, catalytic domain"/>
    <property type="match status" value="1"/>
</dbReference>
<feature type="binding site" evidence="10">
    <location>
        <position position="337"/>
    </location>
    <ligand>
        <name>L-glutamate</name>
        <dbReference type="ChEBI" id="CHEBI:29985"/>
    </ligand>
</feature>
<dbReference type="InterPro" id="IPR008146">
    <property type="entry name" value="Gln_synth_cat_dom"/>
</dbReference>
<organism evidence="19 20">
    <name type="scientific">Candidatus Segetimicrobium genomatis</name>
    <dbReference type="NCBI Taxonomy" id="2569760"/>
    <lineage>
        <taxon>Bacteria</taxon>
        <taxon>Bacillati</taxon>
        <taxon>Candidatus Sysuimicrobiota</taxon>
        <taxon>Candidatus Sysuimicrobiia</taxon>
        <taxon>Candidatus Sysuimicrobiales</taxon>
        <taxon>Candidatus Segetimicrobiaceae</taxon>
        <taxon>Candidatus Segetimicrobium</taxon>
    </lineage>
</organism>
<name>A0A537JDF8_9BACT</name>
<feature type="binding site" evidence="11">
    <location>
        <begin position="268"/>
        <end position="270"/>
    </location>
    <ligand>
        <name>ATP</name>
        <dbReference type="ChEBI" id="CHEBI:30616"/>
    </ligand>
</feature>
<dbReference type="InterPro" id="IPR014746">
    <property type="entry name" value="Gln_synth/guanido_kin_cat_dom"/>
</dbReference>
<dbReference type="PANTHER" id="PTHR43407:SF1">
    <property type="entry name" value="LENGSIN"/>
    <property type="match status" value="1"/>
</dbReference>
<keyword evidence="5" id="KW-0963">Cytoplasm</keyword>
<feature type="binding site" evidence="11">
    <location>
        <position position="337"/>
    </location>
    <ligand>
        <name>ATP</name>
        <dbReference type="ChEBI" id="CHEBI:30616"/>
    </ligand>
</feature>
<evidence type="ECO:0000256" key="13">
    <source>
        <dbReference type="PIRSR" id="PIRSR604809-50"/>
    </source>
</evidence>
<feature type="binding site" evidence="12">
    <location>
        <position position="209"/>
    </location>
    <ligand>
        <name>Mg(2+)</name>
        <dbReference type="ChEBI" id="CHEBI:18420"/>
        <label>1</label>
    </ligand>
</feature>
<dbReference type="GO" id="GO:0006542">
    <property type="term" value="P:glutamine biosynthetic process"/>
    <property type="evidence" value="ECO:0007669"/>
    <property type="project" value="InterPro"/>
</dbReference>
<dbReference type="GO" id="GO:0004356">
    <property type="term" value="F:glutamine synthetase activity"/>
    <property type="evidence" value="ECO:0007669"/>
    <property type="project" value="UniProtKB-EC"/>
</dbReference>
<evidence type="ECO:0000256" key="16">
    <source>
        <dbReference type="RuleBase" id="RU004356"/>
    </source>
</evidence>
<evidence type="ECO:0000256" key="9">
    <source>
        <dbReference type="ARBA" id="ARBA00049436"/>
    </source>
</evidence>
<evidence type="ECO:0000313" key="20">
    <source>
        <dbReference type="Proteomes" id="UP000320048"/>
    </source>
</evidence>
<feature type="binding site" evidence="12">
    <location>
        <position position="359"/>
    </location>
    <ligand>
        <name>Mg(2+)</name>
        <dbReference type="ChEBI" id="CHEBI:18420"/>
        <label>1</label>
    </ligand>
</feature>
<dbReference type="GO" id="GO:0019740">
    <property type="term" value="P:nitrogen utilization"/>
    <property type="evidence" value="ECO:0007669"/>
    <property type="project" value="TreeGrafter"/>
</dbReference>
<dbReference type="Gene3D" id="3.10.20.70">
    <property type="entry name" value="Glutamine synthetase, N-terminal domain"/>
    <property type="match status" value="1"/>
</dbReference>
<feature type="binding site" evidence="11">
    <location>
        <position position="204"/>
    </location>
    <ligand>
        <name>ATP</name>
        <dbReference type="ChEBI" id="CHEBI:30616"/>
    </ligand>
</feature>
<evidence type="ECO:0000256" key="6">
    <source>
        <dbReference type="ARBA" id="ARBA00022598"/>
    </source>
</evidence>
<dbReference type="InterPro" id="IPR027302">
    <property type="entry name" value="Gln_synth_N_conserv_site"/>
</dbReference>
<dbReference type="GO" id="GO:0005524">
    <property type="term" value="F:ATP binding"/>
    <property type="evidence" value="ECO:0007669"/>
    <property type="project" value="UniProtKB-KW"/>
</dbReference>
<dbReference type="Pfam" id="PF03951">
    <property type="entry name" value="Gln-synt_N"/>
    <property type="match status" value="1"/>
</dbReference>
<dbReference type="SUPFAM" id="SSF55931">
    <property type="entry name" value="Glutamine synthetase/guanido kinase"/>
    <property type="match status" value="1"/>
</dbReference>
<comment type="catalytic activity">
    <reaction evidence="9 16">
        <text>L-glutamate + NH4(+) + ATP = L-glutamine + ADP + phosphate + H(+)</text>
        <dbReference type="Rhea" id="RHEA:16169"/>
        <dbReference type="ChEBI" id="CHEBI:15378"/>
        <dbReference type="ChEBI" id="CHEBI:28938"/>
        <dbReference type="ChEBI" id="CHEBI:29985"/>
        <dbReference type="ChEBI" id="CHEBI:30616"/>
        <dbReference type="ChEBI" id="CHEBI:43474"/>
        <dbReference type="ChEBI" id="CHEBI:58359"/>
        <dbReference type="ChEBI" id="CHEBI:456216"/>
        <dbReference type="EC" id="6.3.1.2"/>
    </reaction>
</comment>
<sequence>MTARDVVAYVKEHGIKMVDLKFVDVPGTWQHTTIPTSQLDEKTFTKGIGFDGSSIRGFQAIEESDMLLMPDPGTARPDPFTAIPTLSVICNVNDPVTQKPYSRDPRHVAQKAEEYLKASGIAEVSYWGPEAEFYIFSNVQYEVLPHRMGFSIDSPEGTWNTGAAGLGNRIRVKEGYFPVPPADTLLDARSEMTIEMEKWGIEVEMQHHEVGHAGQGEIDMKYAPLTRMADSLLSYKYIVKNVARRHGLTATFMPKPLFGDNGTGMHVHQSLWKGGQNVFYREGGYAELSQEALYYIGGVLTHVDSLMGLCAPTTNSYRRLVPHYEAPVNIAFSQRNRSAAVRIPMYFSGPGAAASKRIEFRCPDATCNPYLAFAAILMAGLDGIKRKLDPVKAGFGPLDKNTYELDPEEAAKIKNVPGSLPAALDALESDHEFLLEGDVFTRDLLDTWLGYKRTREFHEVNIRPVPYEFFLYFDV</sequence>
<evidence type="ECO:0000259" key="17">
    <source>
        <dbReference type="PROSITE" id="PS51986"/>
    </source>
</evidence>
<dbReference type="PANTHER" id="PTHR43407">
    <property type="entry name" value="GLUTAMINE SYNTHETASE"/>
    <property type="match status" value="1"/>
</dbReference>
<evidence type="ECO:0000256" key="5">
    <source>
        <dbReference type="ARBA" id="ARBA00022490"/>
    </source>
</evidence>
<dbReference type="PROSITE" id="PS00180">
    <property type="entry name" value="GLNA_1"/>
    <property type="match status" value="1"/>
</dbReference>
<evidence type="ECO:0000256" key="15">
    <source>
        <dbReference type="RuleBase" id="RU000384"/>
    </source>
</evidence>
<keyword evidence="12" id="KW-0479">Metal-binding</keyword>
<evidence type="ECO:0000256" key="11">
    <source>
        <dbReference type="PIRSR" id="PIRSR604809-2"/>
    </source>
</evidence>
<dbReference type="GO" id="GO:0005737">
    <property type="term" value="C:cytoplasm"/>
    <property type="evidence" value="ECO:0007669"/>
    <property type="project" value="UniProtKB-SubCell"/>
</dbReference>
<reference evidence="19 20" key="1">
    <citation type="journal article" date="2019" name="Nat. Microbiol.">
        <title>Mediterranean grassland soil C-N compound turnover is dependent on rainfall and depth, and is mediated by genomically divergent microorganisms.</title>
        <authorList>
            <person name="Diamond S."/>
            <person name="Andeer P.F."/>
            <person name="Li Z."/>
            <person name="Crits-Christoph A."/>
            <person name="Burstein D."/>
            <person name="Anantharaman K."/>
            <person name="Lane K.R."/>
            <person name="Thomas B.C."/>
            <person name="Pan C."/>
            <person name="Northen T.R."/>
            <person name="Banfield J.F."/>
        </authorList>
    </citation>
    <scope>NUCLEOTIDE SEQUENCE [LARGE SCALE GENOMIC DNA]</scope>
    <source>
        <strain evidence="19">NP_7</strain>
    </source>
</reference>
<feature type="binding site" evidence="12">
    <location>
        <position position="130"/>
    </location>
    <ligand>
        <name>Mg(2+)</name>
        <dbReference type="ChEBI" id="CHEBI:18420"/>
        <label>1</label>
    </ligand>
</feature>
<evidence type="ECO:0000256" key="1">
    <source>
        <dbReference type="ARBA" id="ARBA00004496"/>
    </source>
</evidence>
<proteinExistence type="inferred from homology"/>
<feature type="domain" description="GS catalytic" evidence="18">
    <location>
        <begin position="105"/>
        <end position="475"/>
    </location>
</feature>
<feature type="domain" description="GS beta-grasp" evidence="17">
    <location>
        <begin position="13"/>
        <end position="97"/>
    </location>
</feature>
<evidence type="ECO:0000256" key="10">
    <source>
        <dbReference type="PIRSR" id="PIRSR604809-1"/>
    </source>
</evidence>
<feature type="binding site" evidence="12">
    <location>
        <position position="266"/>
    </location>
    <ligand>
        <name>Mg(2+)</name>
        <dbReference type="ChEBI" id="CHEBI:18420"/>
        <label>1</label>
    </ligand>
</feature>
<accession>A0A537JDF8</accession>
<gene>
    <name evidence="19" type="primary">glnA</name>
    <name evidence="19" type="ORF">E6H04_07450</name>
</gene>
<evidence type="ECO:0000256" key="14">
    <source>
        <dbReference type="PROSITE-ProRule" id="PRU01330"/>
    </source>
</evidence>
<evidence type="ECO:0000256" key="12">
    <source>
        <dbReference type="PIRSR" id="PIRSR604809-3"/>
    </source>
</evidence>
<dbReference type="PROSITE" id="PS51987">
    <property type="entry name" value="GS_CATALYTIC"/>
    <property type="match status" value="1"/>
</dbReference>
<evidence type="ECO:0000259" key="18">
    <source>
        <dbReference type="PROSITE" id="PS51987"/>
    </source>
</evidence>